<gene>
    <name evidence="9" type="ORF">H8Z83_07900</name>
</gene>
<evidence type="ECO:0000256" key="4">
    <source>
        <dbReference type="ARBA" id="ARBA00022692"/>
    </source>
</evidence>
<reference evidence="9" key="1">
    <citation type="submission" date="2020-08" db="EMBL/GenBank/DDBJ databases">
        <title>Genome public.</title>
        <authorList>
            <person name="Liu C."/>
            <person name="Sun Q."/>
        </authorList>
    </citation>
    <scope>NUCLEOTIDE SEQUENCE</scope>
    <source>
        <strain evidence="9">BX15</strain>
    </source>
</reference>
<keyword evidence="10" id="KW-1185">Reference proteome</keyword>
<feature type="transmembrane region" description="Helical" evidence="7">
    <location>
        <begin position="51"/>
        <end position="76"/>
    </location>
</feature>
<feature type="transmembrane region" description="Helical" evidence="7">
    <location>
        <begin position="358"/>
        <end position="378"/>
    </location>
</feature>
<dbReference type="EMBL" id="JACOQI010000006">
    <property type="protein sequence ID" value="MBC5770244.1"/>
    <property type="molecule type" value="Genomic_DNA"/>
</dbReference>
<keyword evidence="2" id="KW-1003">Cell membrane</keyword>
<dbReference type="Pfam" id="PF06808">
    <property type="entry name" value="DctM"/>
    <property type="match status" value="1"/>
</dbReference>
<keyword evidence="3" id="KW-0997">Cell inner membrane</keyword>
<feature type="transmembrane region" description="Helical" evidence="7">
    <location>
        <begin position="173"/>
        <end position="199"/>
    </location>
</feature>
<feature type="transmembrane region" description="Helical" evidence="7">
    <location>
        <begin position="321"/>
        <end position="346"/>
    </location>
</feature>
<dbReference type="GO" id="GO:0022857">
    <property type="term" value="F:transmembrane transporter activity"/>
    <property type="evidence" value="ECO:0007669"/>
    <property type="project" value="TreeGrafter"/>
</dbReference>
<evidence type="ECO:0000256" key="6">
    <source>
        <dbReference type="ARBA" id="ARBA00023136"/>
    </source>
</evidence>
<evidence type="ECO:0000256" key="5">
    <source>
        <dbReference type="ARBA" id="ARBA00022989"/>
    </source>
</evidence>
<feature type="transmembrane region" description="Helical" evidence="7">
    <location>
        <begin position="280"/>
        <end position="301"/>
    </location>
</feature>
<feature type="transmembrane region" description="Helical" evidence="7">
    <location>
        <begin position="141"/>
        <end position="167"/>
    </location>
</feature>
<feature type="domain" description="TRAP C4-dicarboxylate transport system permease DctM subunit" evidence="8">
    <location>
        <begin position="13"/>
        <end position="415"/>
    </location>
</feature>
<evidence type="ECO:0000256" key="7">
    <source>
        <dbReference type="SAM" id="Phobius"/>
    </source>
</evidence>
<evidence type="ECO:0000259" key="8">
    <source>
        <dbReference type="Pfam" id="PF06808"/>
    </source>
</evidence>
<dbReference type="GO" id="GO:0005886">
    <property type="term" value="C:plasma membrane"/>
    <property type="evidence" value="ECO:0007669"/>
    <property type="project" value="UniProtKB-SubCell"/>
</dbReference>
<organism evidence="9 10">
    <name type="scientific">Dysosmobacter segnis</name>
    <dbReference type="NCBI Taxonomy" id="2763042"/>
    <lineage>
        <taxon>Bacteria</taxon>
        <taxon>Bacillati</taxon>
        <taxon>Bacillota</taxon>
        <taxon>Clostridia</taxon>
        <taxon>Eubacteriales</taxon>
        <taxon>Oscillospiraceae</taxon>
        <taxon>Dysosmobacter</taxon>
    </lineage>
</organism>
<dbReference type="Proteomes" id="UP000620327">
    <property type="component" value="Unassembled WGS sequence"/>
</dbReference>
<dbReference type="PIRSF" id="PIRSF006066">
    <property type="entry name" value="HI0050"/>
    <property type="match status" value="1"/>
</dbReference>
<dbReference type="InterPro" id="IPR010656">
    <property type="entry name" value="DctM"/>
</dbReference>
<comment type="subcellular location">
    <subcellularLocation>
        <location evidence="1">Cell inner membrane</location>
        <topology evidence="1">Multi-pass membrane protein</topology>
    </subcellularLocation>
</comment>
<evidence type="ECO:0000313" key="10">
    <source>
        <dbReference type="Proteomes" id="UP000620327"/>
    </source>
</evidence>
<evidence type="ECO:0000256" key="1">
    <source>
        <dbReference type="ARBA" id="ARBA00004429"/>
    </source>
</evidence>
<evidence type="ECO:0000256" key="3">
    <source>
        <dbReference type="ARBA" id="ARBA00022519"/>
    </source>
</evidence>
<protein>
    <submittedName>
        <fullName evidence="9">TRAP transporter large permease</fullName>
    </submittedName>
</protein>
<dbReference type="InterPro" id="IPR004681">
    <property type="entry name" value="TRAP_DctM"/>
</dbReference>
<feature type="transmembrane region" description="Helical" evidence="7">
    <location>
        <begin position="96"/>
        <end position="129"/>
    </location>
</feature>
<accession>A0A923MIS4</accession>
<sequence>MSTGAAILIAGITLIVLLLGGLYIHSMLLAVGIVGIIALGKSALLSGLLSYTTFTTVATYSMTTIPLYVLCAQLILEAGVVEDLFNILYNISKGRKGVLGTFCCILGAFLGAVCGSGTATSAALGQAAYPQLVKRGYSSDLAAATSASAGSLAGIIPPSVTIIVYGITTETPIGRMFVASLIPGILTTLVFIGCNLFFLNREGKNKPVETFKPVHVDRKNAIVSITVACIIAITIFGGIYSGFMTATEAGAVSATVAFICALCLKKVTKDFLIRSAKSTVNITAMVMLIMIGAKIFGKFMSLSKVSDAFVELLQPLMSQPKIILCICILVYFILFMLMEGTAVIVMTTPVLLPVMQQMNVDLLWFGIIVCFCCVIGQLTPPVGVCVYSVCGTAGIPVEGPFKKSMIFALVATVIVGGLMVLFPQVVTYLPSMML</sequence>
<comment type="caution">
    <text evidence="9">The sequence shown here is derived from an EMBL/GenBank/DDBJ whole genome shotgun (WGS) entry which is preliminary data.</text>
</comment>
<dbReference type="AlphaFoldDB" id="A0A923MIS4"/>
<evidence type="ECO:0000256" key="2">
    <source>
        <dbReference type="ARBA" id="ARBA00022475"/>
    </source>
</evidence>
<name>A0A923MIS4_9FIRM</name>
<feature type="transmembrane region" description="Helical" evidence="7">
    <location>
        <begin position="406"/>
        <end position="429"/>
    </location>
</feature>
<feature type="transmembrane region" description="Helical" evidence="7">
    <location>
        <begin position="220"/>
        <end position="243"/>
    </location>
</feature>
<dbReference type="PANTHER" id="PTHR33362">
    <property type="entry name" value="SIALIC ACID TRAP TRANSPORTER PERMEASE PROTEIN SIAT-RELATED"/>
    <property type="match status" value="1"/>
</dbReference>
<keyword evidence="4 7" id="KW-0812">Transmembrane</keyword>
<keyword evidence="5 7" id="KW-1133">Transmembrane helix</keyword>
<feature type="transmembrane region" description="Helical" evidence="7">
    <location>
        <begin position="6"/>
        <end position="39"/>
    </location>
</feature>
<keyword evidence="6 7" id="KW-0472">Membrane</keyword>
<evidence type="ECO:0000313" key="9">
    <source>
        <dbReference type="EMBL" id="MBC5770244.1"/>
    </source>
</evidence>
<dbReference type="RefSeq" id="WP_187014536.1">
    <property type="nucleotide sequence ID" value="NZ_JACOQI010000006.1"/>
</dbReference>
<dbReference type="PANTHER" id="PTHR33362:SF5">
    <property type="entry name" value="C4-DICARBOXYLATE TRAP TRANSPORTER LARGE PERMEASE PROTEIN DCTM"/>
    <property type="match status" value="1"/>
</dbReference>
<proteinExistence type="predicted"/>